<accession>A0A5E4TV39</accession>
<dbReference type="EMBL" id="CABPSJ010000002">
    <property type="protein sequence ID" value="VVD91102.1"/>
    <property type="molecule type" value="Genomic_DNA"/>
</dbReference>
<dbReference type="RefSeq" id="WP_150690121.1">
    <property type="nucleotide sequence ID" value="NZ_CABPSJ010000002.1"/>
</dbReference>
<dbReference type="OrthoDB" id="8945205at2"/>
<reference evidence="1 2" key="1">
    <citation type="submission" date="2019-08" db="EMBL/GenBank/DDBJ databases">
        <authorList>
            <person name="Peeters C."/>
        </authorList>
    </citation>
    <scope>NUCLEOTIDE SEQUENCE [LARGE SCALE GENOMIC DNA]</scope>
    <source>
        <strain evidence="1 2">LMG 31110</strain>
    </source>
</reference>
<name>A0A5E4TV39_9BURK</name>
<evidence type="ECO:0000313" key="1">
    <source>
        <dbReference type="EMBL" id="VVD91102.1"/>
    </source>
</evidence>
<evidence type="ECO:0000313" key="2">
    <source>
        <dbReference type="Proteomes" id="UP000337189"/>
    </source>
</evidence>
<protein>
    <submittedName>
        <fullName evidence="1">Uncharacterized protein</fullName>
    </submittedName>
</protein>
<dbReference type="AlphaFoldDB" id="A0A5E4TV39"/>
<gene>
    <name evidence="1" type="ORF">PCO31110_01624</name>
</gene>
<proteinExistence type="predicted"/>
<sequence>MNAPLPCVATQDLGEYLRQQDAADLLAAARERAAESADAINALQRLLDENYGAYCELQNALIRQDAKRAGEIMSSAFEAEISVFIEEEVRE</sequence>
<dbReference type="Proteomes" id="UP000337189">
    <property type="component" value="Unassembled WGS sequence"/>
</dbReference>
<organism evidence="1 2">
    <name type="scientific">Pandoraea communis</name>
    <dbReference type="NCBI Taxonomy" id="2508297"/>
    <lineage>
        <taxon>Bacteria</taxon>
        <taxon>Pseudomonadati</taxon>
        <taxon>Pseudomonadota</taxon>
        <taxon>Betaproteobacteria</taxon>
        <taxon>Burkholderiales</taxon>
        <taxon>Burkholderiaceae</taxon>
        <taxon>Pandoraea</taxon>
    </lineage>
</organism>